<name>A0A498HVX2_MALDO</name>
<evidence type="ECO:0000313" key="1">
    <source>
        <dbReference type="EMBL" id="RXH74809.1"/>
    </source>
</evidence>
<proteinExistence type="predicted"/>
<reference evidence="1 2" key="1">
    <citation type="submission" date="2018-10" db="EMBL/GenBank/DDBJ databases">
        <title>A high-quality apple genome assembly.</title>
        <authorList>
            <person name="Hu J."/>
        </authorList>
    </citation>
    <scope>NUCLEOTIDE SEQUENCE [LARGE SCALE GENOMIC DNA]</scope>
    <source>
        <strain evidence="2">cv. HFTH1</strain>
        <tissue evidence="1">Young leaf</tissue>
    </source>
</reference>
<evidence type="ECO:0008006" key="3">
    <source>
        <dbReference type="Google" id="ProtNLM"/>
    </source>
</evidence>
<accession>A0A498HVX2</accession>
<comment type="caution">
    <text evidence="1">The sequence shown here is derived from an EMBL/GenBank/DDBJ whole genome shotgun (WGS) entry which is preliminary data.</text>
</comment>
<organism evidence="1 2">
    <name type="scientific">Malus domestica</name>
    <name type="common">Apple</name>
    <name type="synonym">Pyrus malus</name>
    <dbReference type="NCBI Taxonomy" id="3750"/>
    <lineage>
        <taxon>Eukaryota</taxon>
        <taxon>Viridiplantae</taxon>
        <taxon>Streptophyta</taxon>
        <taxon>Embryophyta</taxon>
        <taxon>Tracheophyta</taxon>
        <taxon>Spermatophyta</taxon>
        <taxon>Magnoliopsida</taxon>
        <taxon>eudicotyledons</taxon>
        <taxon>Gunneridae</taxon>
        <taxon>Pentapetalae</taxon>
        <taxon>rosids</taxon>
        <taxon>fabids</taxon>
        <taxon>Rosales</taxon>
        <taxon>Rosaceae</taxon>
        <taxon>Amygdaloideae</taxon>
        <taxon>Maleae</taxon>
        <taxon>Malus</taxon>
    </lineage>
</organism>
<keyword evidence="2" id="KW-1185">Reference proteome</keyword>
<protein>
    <recommendedName>
        <fullName evidence="3">Protein kinase domain-containing protein</fullName>
    </recommendedName>
</protein>
<dbReference type="EMBL" id="RDQH01000341">
    <property type="protein sequence ID" value="RXH74809.1"/>
    <property type="molecule type" value="Genomic_DNA"/>
</dbReference>
<dbReference type="SUPFAM" id="SSF56112">
    <property type="entry name" value="Protein kinase-like (PK-like)"/>
    <property type="match status" value="1"/>
</dbReference>
<gene>
    <name evidence="1" type="ORF">DVH24_029530</name>
</gene>
<dbReference type="AlphaFoldDB" id="A0A498HVX2"/>
<dbReference type="Gene3D" id="3.30.200.20">
    <property type="entry name" value="Phosphorylase Kinase, domain 1"/>
    <property type="match status" value="1"/>
</dbReference>
<dbReference type="Proteomes" id="UP000290289">
    <property type="component" value="Chromosome 15"/>
</dbReference>
<dbReference type="InterPro" id="IPR011009">
    <property type="entry name" value="Kinase-like_dom_sf"/>
</dbReference>
<sequence>MEWIRGNEIGQGSFVTIYTAKPTNPYSHLQPLVAVKVSTLIFSRTRSKSSTKSAPAHKSSAASVPITQSRTARSSTTWFLVLEYASGGTLADACWNLIRIREIEFGFEKDEDLVIPAWVLDTRLESITWVLQRRTGLGFHP</sequence>
<evidence type="ECO:0000313" key="2">
    <source>
        <dbReference type="Proteomes" id="UP000290289"/>
    </source>
</evidence>